<dbReference type="Gene3D" id="3.90.180.10">
    <property type="entry name" value="Medium-chain alcohol dehydrogenases, catalytic domain"/>
    <property type="match status" value="1"/>
</dbReference>
<dbReference type="GO" id="GO:0046872">
    <property type="term" value="F:metal ion binding"/>
    <property type="evidence" value="ECO:0007669"/>
    <property type="project" value="UniProtKB-KW"/>
</dbReference>
<dbReference type="STRING" id="515635.Dtur_0685"/>
<dbReference type="EMBL" id="CP001251">
    <property type="protein sequence ID" value="ACK41970.1"/>
    <property type="molecule type" value="Genomic_DNA"/>
</dbReference>
<keyword evidence="4" id="KW-1133">Transmembrane helix</keyword>
<dbReference type="InterPro" id="IPR011032">
    <property type="entry name" value="GroES-like_sf"/>
</dbReference>
<feature type="transmembrane region" description="Helical" evidence="4">
    <location>
        <begin position="162"/>
        <end position="179"/>
    </location>
</feature>
<keyword evidence="3" id="KW-0560">Oxidoreductase</keyword>
<dbReference type="Gene3D" id="3.40.50.720">
    <property type="entry name" value="NAD(P)-binding Rossmann-like Domain"/>
    <property type="match status" value="1"/>
</dbReference>
<dbReference type="InterPro" id="IPR050129">
    <property type="entry name" value="Zn_alcohol_dh"/>
</dbReference>
<dbReference type="SMART" id="SM00829">
    <property type="entry name" value="PKS_ER"/>
    <property type="match status" value="1"/>
</dbReference>
<dbReference type="OrthoDB" id="9770238at2"/>
<dbReference type="InterPro" id="IPR013149">
    <property type="entry name" value="ADH-like_C"/>
</dbReference>
<dbReference type="InterPro" id="IPR020843">
    <property type="entry name" value="ER"/>
</dbReference>
<protein>
    <submittedName>
        <fullName evidence="6">Alcohol dehydrogenase GroES domain protein</fullName>
    </submittedName>
</protein>
<dbReference type="eggNOG" id="COG1063">
    <property type="taxonomic scope" value="Bacteria"/>
</dbReference>
<evidence type="ECO:0000313" key="6">
    <source>
        <dbReference type="EMBL" id="ACK41970.1"/>
    </source>
</evidence>
<dbReference type="EnsemblBacteria" id="ACK41970">
    <property type="protein sequence ID" value="ACK41970"/>
    <property type="gene ID" value="Dtur_0685"/>
</dbReference>
<feature type="domain" description="Enoyl reductase (ER)" evidence="5">
    <location>
        <begin position="10"/>
        <end position="334"/>
    </location>
</feature>
<evidence type="ECO:0000256" key="1">
    <source>
        <dbReference type="ARBA" id="ARBA00022723"/>
    </source>
</evidence>
<sequence>MIAAVWKNRRISLENLPNPIIEKGDEVIIKVLASGICGTDLHVFSGKAYGKDGIIRGHEFSGRVVEVGKETKGIKVGDLVAVDPNITCGYCYFCKRGEVNLCENLIALGVDIDGGFAEYCIVPYKQLYVFSSKISPVEGAMMEPVACALHGIERLNIKSGDVVLIVGGGALGLILLQLAKLSGASKVFLVEKVEWKREIAKELGADVIISPEENVVEIIKENNKGRGVDVGIEAVGKGETVRLTLENVRRGGKVLIFGVSSPEDLISISTYDIYFKELTIMGSFVNPFTNSKALSLIEEGKINVKRVVSHEFPIEKIEEGIKMGLSGDALRVMITFKE</sequence>
<gene>
    <name evidence="6" type="ordered locus">Dtur_0685</name>
</gene>
<dbReference type="AlphaFoldDB" id="B8DZN7"/>
<evidence type="ECO:0000259" key="5">
    <source>
        <dbReference type="SMART" id="SM00829"/>
    </source>
</evidence>
<proteinExistence type="predicted"/>
<dbReference type="InterPro" id="IPR013154">
    <property type="entry name" value="ADH-like_N"/>
</dbReference>
<keyword evidence="4" id="KW-0472">Membrane</keyword>
<evidence type="ECO:0000256" key="4">
    <source>
        <dbReference type="SAM" id="Phobius"/>
    </source>
</evidence>
<dbReference type="Proteomes" id="UP000007719">
    <property type="component" value="Chromosome"/>
</dbReference>
<dbReference type="SUPFAM" id="SSF51735">
    <property type="entry name" value="NAD(P)-binding Rossmann-fold domains"/>
    <property type="match status" value="1"/>
</dbReference>
<dbReference type="InParanoid" id="B8DZN7"/>
<dbReference type="GO" id="GO:0008743">
    <property type="term" value="F:L-threonine 3-dehydrogenase activity"/>
    <property type="evidence" value="ECO:0000318"/>
    <property type="project" value="GO_Central"/>
</dbReference>
<keyword evidence="7" id="KW-1185">Reference proteome</keyword>
<evidence type="ECO:0000256" key="2">
    <source>
        <dbReference type="ARBA" id="ARBA00022833"/>
    </source>
</evidence>
<evidence type="ECO:0000256" key="3">
    <source>
        <dbReference type="ARBA" id="ARBA00023002"/>
    </source>
</evidence>
<keyword evidence="2" id="KW-0862">Zinc</keyword>
<accession>B8DZN7</accession>
<dbReference type="Pfam" id="PF00107">
    <property type="entry name" value="ADH_zinc_N"/>
    <property type="match status" value="1"/>
</dbReference>
<organism evidence="6 7">
    <name type="scientific">Dictyoglomus turgidum (strain DSM 6724 / Z-1310)</name>
    <dbReference type="NCBI Taxonomy" id="515635"/>
    <lineage>
        <taxon>Bacteria</taxon>
        <taxon>Pseudomonadati</taxon>
        <taxon>Dictyoglomota</taxon>
        <taxon>Dictyoglomia</taxon>
        <taxon>Dictyoglomales</taxon>
        <taxon>Dictyoglomaceae</taxon>
        <taxon>Dictyoglomus</taxon>
    </lineage>
</organism>
<name>B8DZN7_DICTD</name>
<dbReference type="CDD" id="cd08234">
    <property type="entry name" value="threonine_DH_like"/>
    <property type="match status" value="1"/>
</dbReference>
<keyword evidence="4" id="KW-0812">Transmembrane</keyword>
<dbReference type="PANTHER" id="PTHR43401:SF2">
    <property type="entry name" value="L-THREONINE 3-DEHYDROGENASE"/>
    <property type="match status" value="1"/>
</dbReference>
<dbReference type="Pfam" id="PF08240">
    <property type="entry name" value="ADH_N"/>
    <property type="match status" value="1"/>
</dbReference>
<keyword evidence="1" id="KW-0479">Metal-binding</keyword>
<dbReference type="FunCoup" id="B8DZN7">
    <property type="interactions" value="255"/>
</dbReference>
<dbReference type="HOGENOM" id="CLU_026673_11_0_0"/>
<dbReference type="InterPro" id="IPR036291">
    <property type="entry name" value="NAD(P)-bd_dom_sf"/>
</dbReference>
<dbReference type="PATRIC" id="fig|515635.4.peg.723"/>
<dbReference type="PANTHER" id="PTHR43401">
    <property type="entry name" value="L-THREONINE 3-DEHYDROGENASE"/>
    <property type="match status" value="1"/>
</dbReference>
<dbReference type="RefSeq" id="WP_012583055.1">
    <property type="nucleotide sequence ID" value="NC_011661.1"/>
</dbReference>
<evidence type="ECO:0000313" key="7">
    <source>
        <dbReference type="Proteomes" id="UP000007719"/>
    </source>
</evidence>
<reference evidence="7" key="1">
    <citation type="journal article" date="2016" name="Front. Microbiol.">
        <title>The complete genome sequence of hyperthermophile Dictyoglomus turgidum DSM 6724 reveals a specialized carbohydrate fermentor.</title>
        <authorList>
            <person name="Brumm P.J."/>
            <person name="Gowda K."/>
            <person name="Robb F.T."/>
            <person name="Mead D.A."/>
        </authorList>
    </citation>
    <scope>NUCLEOTIDE SEQUENCE [LARGE SCALE GENOMIC DNA]</scope>
    <source>
        <strain evidence="7">DSM 6724 / Z-1310</strain>
    </source>
</reference>
<dbReference type="GO" id="GO:0006566">
    <property type="term" value="P:threonine metabolic process"/>
    <property type="evidence" value="ECO:0000318"/>
    <property type="project" value="GO_Central"/>
</dbReference>
<dbReference type="SUPFAM" id="SSF50129">
    <property type="entry name" value="GroES-like"/>
    <property type="match status" value="1"/>
</dbReference>
<dbReference type="KEGG" id="dtu:Dtur_0685"/>